<evidence type="ECO:0000256" key="2">
    <source>
        <dbReference type="ARBA" id="ARBA00023043"/>
    </source>
</evidence>
<keyword evidence="5" id="KW-1185">Reference proteome</keyword>
<dbReference type="PROSITE" id="PS50297">
    <property type="entry name" value="ANK_REP_REGION"/>
    <property type="match status" value="1"/>
</dbReference>
<name>A0A2J6Q1E8_9HELO</name>
<proteinExistence type="predicted"/>
<gene>
    <name evidence="4" type="ORF">NA56DRAFT_723350</name>
</gene>
<organism evidence="4 5">
    <name type="scientific">Hyaloscypha hepaticicola</name>
    <dbReference type="NCBI Taxonomy" id="2082293"/>
    <lineage>
        <taxon>Eukaryota</taxon>
        <taxon>Fungi</taxon>
        <taxon>Dikarya</taxon>
        <taxon>Ascomycota</taxon>
        <taxon>Pezizomycotina</taxon>
        <taxon>Leotiomycetes</taxon>
        <taxon>Helotiales</taxon>
        <taxon>Hyaloscyphaceae</taxon>
        <taxon>Hyaloscypha</taxon>
    </lineage>
</organism>
<evidence type="ECO:0000313" key="4">
    <source>
        <dbReference type="EMBL" id="PMD20099.1"/>
    </source>
</evidence>
<dbReference type="PROSITE" id="PS50088">
    <property type="entry name" value="ANK_REPEAT"/>
    <property type="match status" value="1"/>
</dbReference>
<dbReference type="SMART" id="SM00248">
    <property type="entry name" value="ANK"/>
    <property type="match status" value="2"/>
</dbReference>
<dbReference type="AlphaFoldDB" id="A0A2J6Q1E8"/>
<dbReference type="InterPro" id="IPR002110">
    <property type="entry name" value="Ankyrin_rpt"/>
</dbReference>
<dbReference type="Gene3D" id="1.25.40.20">
    <property type="entry name" value="Ankyrin repeat-containing domain"/>
    <property type="match status" value="1"/>
</dbReference>
<dbReference type="EMBL" id="KZ613486">
    <property type="protein sequence ID" value="PMD20099.1"/>
    <property type="molecule type" value="Genomic_DNA"/>
</dbReference>
<dbReference type="PANTHER" id="PTHR24189">
    <property type="entry name" value="MYOTROPHIN"/>
    <property type="match status" value="1"/>
</dbReference>
<accession>A0A2J6Q1E8</accession>
<dbReference type="PANTHER" id="PTHR24189:SF50">
    <property type="entry name" value="ANKYRIN REPEAT AND SOCS BOX PROTEIN 2"/>
    <property type="match status" value="1"/>
</dbReference>
<protein>
    <submittedName>
        <fullName evidence="4">Uncharacterized protein</fullName>
    </submittedName>
</protein>
<evidence type="ECO:0000256" key="1">
    <source>
        <dbReference type="ARBA" id="ARBA00022737"/>
    </source>
</evidence>
<reference evidence="4 5" key="1">
    <citation type="submission" date="2016-05" db="EMBL/GenBank/DDBJ databases">
        <title>A degradative enzymes factory behind the ericoid mycorrhizal symbiosis.</title>
        <authorList>
            <consortium name="DOE Joint Genome Institute"/>
            <person name="Martino E."/>
            <person name="Morin E."/>
            <person name="Grelet G."/>
            <person name="Kuo A."/>
            <person name="Kohler A."/>
            <person name="Daghino S."/>
            <person name="Barry K."/>
            <person name="Choi C."/>
            <person name="Cichocki N."/>
            <person name="Clum A."/>
            <person name="Copeland A."/>
            <person name="Hainaut M."/>
            <person name="Haridas S."/>
            <person name="Labutti K."/>
            <person name="Lindquist E."/>
            <person name="Lipzen A."/>
            <person name="Khouja H.-R."/>
            <person name="Murat C."/>
            <person name="Ohm R."/>
            <person name="Olson A."/>
            <person name="Spatafora J."/>
            <person name="Veneault-Fourrey C."/>
            <person name="Henrissat B."/>
            <person name="Grigoriev I."/>
            <person name="Martin F."/>
            <person name="Perotto S."/>
        </authorList>
    </citation>
    <scope>NUCLEOTIDE SEQUENCE [LARGE SCALE GENOMIC DNA]</scope>
    <source>
        <strain evidence="4 5">UAMH 7357</strain>
    </source>
</reference>
<sequence>MRHANLVATLLRYGADPNLSHHGWTVLTSTLRSRHENDGRYNENYAPIVRLLLEAGANPNPSLVSKSPLQLAVERDHGIDVVNMLLTAGADVNAVGSQEAVIFDMESADQERSARGDRRNIESYYDTPLMIAEKMINNFEKFTVWDKKKFERFMELQRLLVQDGGVAHSRLR</sequence>
<feature type="repeat" description="ANK" evidence="3">
    <location>
        <begin position="64"/>
        <end position="97"/>
    </location>
</feature>
<dbReference type="Pfam" id="PF12796">
    <property type="entry name" value="Ank_2"/>
    <property type="match status" value="1"/>
</dbReference>
<keyword evidence="1" id="KW-0677">Repeat</keyword>
<evidence type="ECO:0000313" key="5">
    <source>
        <dbReference type="Proteomes" id="UP000235672"/>
    </source>
</evidence>
<dbReference type="SUPFAM" id="SSF48403">
    <property type="entry name" value="Ankyrin repeat"/>
    <property type="match status" value="1"/>
</dbReference>
<dbReference type="InterPro" id="IPR050745">
    <property type="entry name" value="Multifunctional_regulatory"/>
</dbReference>
<keyword evidence="2 3" id="KW-0040">ANK repeat</keyword>
<dbReference type="Proteomes" id="UP000235672">
    <property type="component" value="Unassembled WGS sequence"/>
</dbReference>
<dbReference type="OrthoDB" id="3432764at2759"/>
<evidence type="ECO:0000256" key="3">
    <source>
        <dbReference type="PROSITE-ProRule" id="PRU00023"/>
    </source>
</evidence>
<dbReference type="InterPro" id="IPR036770">
    <property type="entry name" value="Ankyrin_rpt-contain_sf"/>
</dbReference>